<reference evidence="8" key="1">
    <citation type="submission" date="2025-08" db="UniProtKB">
        <authorList>
            <consortium name="Ensembl"/>
        </authorList>
    </citation>
    <scope>IDENTIFICATION</scope>
</reference>
<dbReference type="PANTHER" id="PTHR19367:SF18">
    <property type="entry name" value="T CELL RECEPTOR ALPHA VARIABLE 16"/>
    <property type="match status" value="1"/>
</dbReference>
<keyword evidence="5" id="KW-0391">Immunity</keyword>
<protein>
    <recommendedName>
        <fullName evidence="7">Ig-like domain-containing protein</fullName>
    </recommendedName>
</protein>
<dbReference type="InterPro" id="IPR013783">
    <property type="entry name" value="Ig-like_fold"/>
</dbReference>
<evidence type="ECO:0000256" key="3">
    <source>
        <dbReference type="ARBA" id="ARBA00023170"/>
    </source>
</evidence>
<sequence>MWVYFPLLLSALAGENVFLSILILHINFDLITSHDSEKQAQDGNNVTLSCNYTGTVYNLLWYRQYQRSKPELLFMTESGDPVKEDPSADWLFAKVDKLRKLMKLEISPATGSDSAQYYCALQPTLIDWVTAYLTFIQLLLFILVNFLFIFCQKSVALTKLLLYCGDLS</sequence>
<feature type="domain" description="Ig-like" evidence="7">
    <location>
        <begin position="6"/>
        <end position="119"/>
    </location>
</feature>
<dbReference type="InterPro" id="IPR036179">
    <property type="entry name" value="Ig-like_dom_sf"/>
</dbReference>
<evidence type="ECO:0000256" key="5">
    <source>
        <dbReference type="ARBA" id="ARBA00043266"/>
    </source>
</evidence>
<dbReference type="InterPro" id="IPR013106">
    <property type="entry name" value="Ig_V-set"/>
</dbReference>
<evidence type="ECO:0000256" key="1">
    <source>
        <dbReference type="ARBA" id="ARBA00022729"/>
    </source>
</evidence>
<evidence type="ECO:0000256" key="2">
    <source>
        <dbReference type="ARBA" id="ARBA00023130"/>
    </source>
</evidence>
<dbReference type="GO" id="GO:0042101">
    <property type="term" value="C:T cell receptor complex"/>
    <property type="evidence" value="ECO:0007669"/>
    <property type="project" value="UniProtKB-KW"/>
</dbReference>
<name>A0A8C2HJ78_CYPCA</name>
<dbReference type="SMART" id="SM00409">
    <property type="entry name" value="IG"/>
    <property type="match status" value="1"/>
</dbReference>
<dbReference type="GO" id="GO:0002250">
    <property type="term" value="P:adaptive immune response"/>
    <property type="evidence" value="ECO:0007669"/>
    <property type="project" value="UniProtKB-KW"/>
</dbReference>
<dbReference type="Pfam" id="PF07686">
    <property type="entry name" value="V-set"/>
    <property type="match status" value="1"/>
</dbReference>
<evidence type="ECO:0000313" key="9">
    <source>
        <dbReference type="Proteomes" id="UP000694701"/>
    </source>
</evidence>
<dbReference type="InterPro" id="IPR051287">
    <property type="entry name" value="TCR_variable_region"/>
</dbReference>
<keyword evidence="6" id="KW-0472">Membrane</keyword>
<dbReference type="Gene3D" id="2.60.40.10">
    <property type="entry name" value="Immunoglobulins"/>
    <property type="match status" value="1"/>
</dbReference>
<accession>A0A8C2HJ78</accession>
<evidence type="ECO:0000256" key="6">
    <source>
        <dbReference type="SAM" id="Phobius"/>
    </source>
</evidence>
<keyword evidence="4" id="KW-0393">Immunoglobulin domain</keyword>
<dbReference type="PROSITE" id="PS50835">
    <property type="entry name" value="IG_LIKE"/>
    <property type="match status" value="1"/>
</dbReference>
<evidence type="ECO:0000256" key="4">
    <source>
        <dbReference type="ARBA" id="ARBA00023319"/>
    </source>
</evidence>
<proteinExistence type="predicted"/>
<dbReference type="InterPro" id="IPR007110">
    <property type="entry name" value="Ig-like_dom"/>
</dbReference>
<dbReference type="SUPFAM" id="SSF48726">
    <property type="entry name" value="Immunoglobulin"/>
    <property type="match status" value="1"/>
</dbReference>
<feature type="transmembrane region" description="Helical" evidence="6">
    <location>
        <begin position="7"/>
        <end position="28"/>
    </location>
</feature>
<dbReference type="SMART" id="SM00406">
    <property type="entry name" value="IGv"/>
    <property type="match status" value="1"/>
</dbReference>
<feature type="transmembrane region" description="Helical" evidence="6">
    <location>
        <begin position="131"/>
        <end position="151"/>
    </location>
</feature>
<dbReference type="PANTHER" id="PTHR19367">
    <property type="entry name" value="T-CELL RECEPTOR ALPHA CHAIN V REGION"/>
    <property type="match status" value="1"/>
</dbReference>
<evidence type="ECO:0000259" key="7">
    <source>
        <dbReference type="PROSITE" id="PS50835"/>
    </source>
</evidence>
<dbReference type="InterPro" id="IPR003599">
    <property type="entry name" value="Ig_sub"/>
</dbReference>
<dbReference type="Ensembl" id="ENSCCRT00020053770.1">
    <property type="protein sequence ID" value="ENSCCRP00020049333.1"/>
    <property type="gene ID" value="ENSCCRG00020021924.1"/>
</dbReference>
<keyword evidence="6" id="KW-1133">Transmembrane helix</keyword>
<dbReference type="AlphaFoldDB" id="A0A8C2HJ78"/>
<keyword evidence="1" id="KW-0732">Signal</keyword>
<keyword evidence="3" id="KW-0675">Receptor</keyword>
<keyword evidence="6" id="KW-0812">Transmembrane</keyword>
<keyword evidence="5" id="KW-1279">T cell receptor</keyword>
<dbReference type="Proteomes" id="UP000694701">
    <property type="component" value="Unplaced"/>
</dbReference>
<keyword evidence="2" id="KW-1064">Adaptive immunity</keyword>
<evidence type="ECO:0000313" key="8">
    <source>
        <dbReference type="Ensembl" id="ENSCCRP00020049333.1"/>
    </source>
</evidence>
<organism evidence="8 9">
    <name type="scientific">Cyprinus carpio</name>
    <name type="common">Common carp</name>
    <dbReference type="NCBI Taxonomy" id="7962"/>
    <lineage>
        <taxon>Eukaryota</taxon>
        <taxon>Metazoa</taxon>
        <taxon>Chordata</taxon>
        <taxon>Craniata</taxon>
        <taxon>Vertebrata</taxon>
        <taxon>Euteleostomi</taxon>
        <taxon>Actinopterygii</taxon>
        <taxon>Neopterygii</taxon>
        <taxon>Teleostei</taxon>
        <taxon>Ostariophysi</taxon>
        <taxon>Cypriniformes</taxon>
        <taxon>Cyprinidae</taxon>
        <taxon>Cyprininae</taxon>
        <taxon>Cyprinus</taxon>
    </lineage>
</organism>